<evidence type="ECO:0008006" key="2">
    <source>
        <dbReference type="Google" id="ProtNLM"/>
    </source>
</evidence>
<accession>X0W4J4</accession>
<dbReference type="InterPro" id="IPR046348">
    <property type="entry name" value="SIS_dom_sf"/>
</dbReference>
<protein>
    <recommendedName>
        <fullName evidence="2">SIS domain-containing protein</fullName>
    </recommendedName>
</protein>
<gene>
    <name evidence="1" type="ORF">S01H1_47982</name>
</gene>
<dbReference type="GO" id="GO:1901135">
    <property type="term" value="P:carbohydrate derivative metabolic process"/>
    <property type="evidence" value="ECO:0007669"/>
    <property type="project" value="InterPro"/>
</dbReference>
<evidence type="ECO:0000313" key="1">
    <source>
        <dbReference type="EMBL" id="GAG25799.1"/>
    </source>
</evidence>
<dbReference type="EMBL" id="BARS01030792">
    <property type="protein sequence ID" value="GAG25799.1"/>
    <property type="molecule type" value="Genomic_DNA"/>
</dbReference>
<feature type="non-terminal residue" evidence="1">
    <location>
        <position position="86"/>
    </location>
</feature>
<name>X0W4J4_9ZZZZ</name>
<dbReference type="GO" id="GO:0097367">
    <property type="term" value="F:carbohydrate derivative binding"/>
    <property type="evidence" value="ECO:0007669"/>
    <property type="project" value="InterPro"/>
</dbReference>
<sequence length="86" mass="9794">MALLDEPKTYQRLDPSGMLQHLHELPDQCQRAWQNALAFELPQSYRRVDRAIILGMGGSAIGGDLLRSLALLENRLPVWVYRSYGL</sequence>
<comment type="caution">
    <text evidence="1">The sequence shown here is derived from an EMBL/GenBank/DDBJ whole genome shotgun (WGS) entry which is preliminary data.</text>
</comment>
<dbReference type="AlphaFoldDB" id="X0W4J4"/>
<organism evidence="1">
    <name type="scientific">marine sediment metagenome</name>
    <dbReference type="NCBI Taxonomy" id="412755"/>
    <lineage>
        <taxon>unclassified sequences</taxon>
        <taxon>metagenomes</taxon>
        <taxon>ecological metagenomes</taxon>
    </lineage>
</organism>
<proteinExistence type="predicted"/>
<reference evidence="1" key="1">
    <citation type="journal article" date="2014" name="Front. Microbiol.">
        <title>High frequency of phylogenetically diverse reductive dehalogenase-homologous genes in deep subseafloor sedimentary metagenomes.</title>
        <authorList>
            <person name="Kawai M."/>
            <person name="Futagami T."/>
            <person name="Toyoda A."/>
            <person name="Takaki Y."/>
            <person name="Nishi S."/>
            <person name="Hori S."/>
            <person name="Arai W."/>
            <person name="Tsubouchi T."/>
            <person name="Morono Y."/>
            <person name="Uchiyama I."/>
            <person name="Ito T."/>
            <person name="Fujiyama A."/>
            <person name="Inagaki F."/>
            <person name="Takami H."/>
        </authorList>
    </citation>
    <scope>NUCLEOTIDE SEQUENCE</scope>
    <source>
        <strain evidence="1">Expedition CK06-06</strain>
    </source>
</reference>
<dbReference type="Gene3D" id="3.40.50.10490">
    <property type="entry name" value="Glucose-6-phosphate isomerase like protein, domain 1"/>
    <property type="match status" value="1"/>
</dbReference>
<dbReference type="SUPFAM" id="SSF53697">
    <property type="entry name" value="SIS domain"/>
    <property type="match status" value="1"/>
</dbReference>